<feature type="region of interest" description="Disordered" evidence="6">
    <location>
        <begin position="413"/>
        <end position="529"/>
    </location>
</feature>
<organism evidence="8 9">
    <name type="scientific">Puccinia coronata f. sp. avenae</name>
    <dbReference type="NCBI Taxonomy" id="200324"/>
    <lineage>
        <taxon>Eukaryota</taxon>
        <taxon>Fungi</taxon>
        <taxon>Dikarya</taxon>
        <taxon>Basidiomycota</taxon>
        <taxon>Pucciniomycotina</taxon>
        <taxon>Pucciniomycetes</taxon>
        <taxon>Pucciniales</taxon>
        <taxon>Pucciniaceae</taxon>
        <taxon>Puccinia</taxon>
    </lineage>
</organism>
<feature type="region of interest" description="Disordered" evidence="6">
    <location>
        <begin position="753"/>
        <end position="839"/>
    </location>
</feature>
<feature type="compositionally biased region" description="Basic and acidic residues" evidence="6">
    <location>
        <begin position="1406"/>
        <end position="1421"/>
    </location>
</feature>
<feature type="compositionally biased region" description="Basic and acidic residues" evidence="6">
    <location>
        <begin position="444"/>
        <end position="458"/>
    </location>
</feature>
<evidence type="ECO:0000256" key="1">
    <source>
        <dbReference type="ARBA" id="ARBA00000832"/>
    </source>
</evidence>
<evidence type="ECO:0000259" key="7">
    <source>
        <dbReference type="Pfam" id="PF01182"/>
    </source>
</evidence>
<dbReference type="STRING" id="200324.A0A2N5US93"/>
<feature type="compositionally biased region" description="Basic and acidic residues" evidence="6">
    <location>
        <begin position="477"/>
        <end position="490"/>
    </location>
</feature>
<feature type="region of interest" description="Disordered" evidence="6">
    <location>
        <begin position="2303"/>
        <end position="2356"/>
    </location>
</feature>
<evidence type="ECO:0000313" key="9">
    <source>
        <dbReference type="Proteomes" id="UP000235388"/>
    </source>
</evidence>
<comment type="similarity">
    <text evidence="3">Belongs to the glucosamine/galactosamine-6-phosphate isomerase family. 6-phosphogluconolactonase subfamily.</text>
</comment>
<dbReference type="Pfam" id="PF01182">
    <property type="entry name" value="Glucosamine_iso"/>
    <property type="match status" value="2"/>
</dbReference>
<dbReference type="EC" id="3.1.1.31" evidence="4"/>
<feature type="compositionally biased region" description="Polar residues" evidence="6">
    <location>
        <begin position="797"/>
        <end position="815"/>
    </location>
</feature>
<feature type="compositionally biased region" description="Polar residues" evidence="6">
    <location>
        <begin position="1201"/>
        <end position="1213"/>
    </location>
</feature>
<feature type="compositionally biased region" description="Polar residues" evidence="6">
    <location>
        <begin position="2303"/>
        <end position="2323"/>
    </location>
</feature>
<gene>
    <name evidence="8" type="ORF">PCANC_13037</name>
</gene>
<feature type="compositionally biased region" description="Basic and acidic residues" evidence="6">
    <location>
        <begin position="1832"/>
        <end position="1845"/>
    </location>
</feature>
<keyword evidence="5" id="KW-0378">Hydrolase</keyword>
<feature type="compositionally biased region" description="Polar residues" evidence="6">
    <location>
        <begin position="17"/>
        <end position="37"/>
    </location>
</feature>
<feature type="region of interest" description="Disordered" evidence="6">
    <location>
        <begin position="1807"/>
        <end position="1895"/>
    </location>
</feature>
<feature type="compositionally biased region" description="Low complexity" evidence="6">
    <location>
        <begin position="885"/>
        <end position="902"/>
    </location>
</feature>
<feature type="domain" description="Glucosamine/galactosamine-6-phosphate isomerase" evidence="7">
    <location>
        <begin position="2410"/>
        <end position="2652"/>
    </location>
</feature>
<dbReference type="Gene3D" id="3.40.50.1360">
    <property type="match status" value="2"/>
</dbReference>
<comment type="pathway">
    <text evidence="2">Carbohydrate degradation; pentose phosphate pathway; D-ribulose 5-phosphate from D-glucose 6-phosphate (oxidative stage): step 2/3.</text>
</comment>
<evidence type="ECO:0000256" key="6">
    <source>
        <dbReference type="SAM" id="MobiDB-lite"/>
    </source>
</evidence>
<feature type="region of interest" description="Disordered" evidence="6">
    <location>
        <begin position="1970"/>
        <end position="2001"/>
    </location>
</feature>
<comment type="caution">
    <text evidence="8">The sequence shown here is derived from an EMBL/GenBank/DDBJ whole genome shotgun (WGS) entry which is preliminary data.</text>
</comment>
<feature type="compositionally biased region" description="Low complexity" evidence="6">
    <location>
        <begin position="659"/>
        <end position="668"/>
    </location>
</feature>
<dbReference type="OrthoDB" id="2499649at2759"/>
<dbReference type="SUPFAM" id="SSF100950">
    <property type="entry name" value="NagB/RpiA/CoA transferase-like"/>
    <property type="match status" value="2"/>
</dbReference>
<feature type="domain" description="Glucosamine/galactosamine-6-phosphate isomerase" evidence="7">
    <location>
        <begin position="948"/>
        <end position="1177"/>
    </location>
</feature>
<dbReference type="EMBL" id="PGCJ01000179">
    <property type="protein sequence ID" value="PLW40629.1"/>
    <property type="molecule type" value="Genomic_DNA"/>
</dbReference>
<feature type="compositionally biased region" description="Polar residues" evidence="6">
    <location>
        <begin position="1817"/>
        <end position="1827"/>
    </location>
</feature>
<feature type="region of interest" description="Disordered" evidence="6">
    <location>
        <begin position="854"/>
        <end position="904"/>
    </location>
</feature>
<feature type="compositionally biased region" description="Polar residues" evidence="6">
    <location>
        <begin position="282"/>
        <end position="292"/>
    </location>
</feature>
<dbReference type="InterPro" id="IPR006148">
    <property type="entry name" value="Glc/Gal-6P_isomerase"/>
</dbReference>
<evidence type="ECO:0000256" key="3">
    <source>
        <dbReference type="ARBA" id="ARBA00010662"/>
    </source>
</evidence>
<dbReference type="PANTHER" id="PTHR11054:SF0">
    <property type="entry name" value="6-PHOSPHOGLUCONOLACTONASE"/>
    <property type="match status" value="1"/>
</dbReference>
<feature type="region of interest" description="Disordered" evidence="6">
    <location>
        <begin position="1188"/>
        <end position="1254"/>
    </location>
</feature>
<evidence type="ECO:0000256" key="4">
    <source>
        <dbReference type="ARBA" id="ARBA00013198"/>
    </source>
</evidence>
<dbReference type="NCBIfam" id="TIGR01198">
    <property type="entry name" value="pgl"/>
    <property type="match status" value="1"/>
</dbReference>
<sequence>MDEREQVDPKPLDQVRELNSLQGVMTPPQSLDESPSMLNRRRARPFSMLSYNNHSILPQTSASPSPLYPDAHSRNASFSSAPRSLAHPALATPSKRPSTRWTVIIIPPALLPHSPPPPHVSGFAHGYGASGRYSAGLLLPLQPTLTLQLAAIAREFSLPSTGGLSLHLSISSIDQPPIPGPRVTDESWNVLFGWAFEDNPPACSGLQASTGLPIAGRLEFDIDLKKARWFDAWAAASQPSNRASSQAQQSLKLTSASLPPGLARGSEQLLSSSSAPGVRTLIISTRRNSSKSIETDDGSRDHPRHPPNGQLDNGEYQSRSPTSIKSAQASPSRYVSANHESRMTSPITITSAETYHRQHLERLIESEELSATEEDNWHLQQETMLRQATMEREQIELADQLEDERRIREEQRMSFQAQEQYAEDLSGPSEGSSSKSLAPLAGIKESDQESTHSSRLTKENPTAELKEPIDPPNVDVDEPKSYSYTDDRARSITPVNNKPVREMKSLDTTPVPQRKSHESPATVSNQSENPVEVAIFSSDLIKADTTLARGDSFAPTEVTATHEISASGTRMVKGDLDGPMQVIVDQSTPKTKMNGQNPNSPRRFITTSESIKAETLIARCASTDPVEIESSEKRHDRNTLPDVVTVSGPTTTNPPWAKSSSEAGDSSSNTNELFKPNIMSKHLSEPARERKPSEAGGSTFSPTLGRSVNRFSGEQELIKRRLKTAQGDEETQKLIDEMNRIVNEKAMAKEAMILSNPSLRSVRGDDDRAVPSPVKETQKVPPPPPTRSKVIQLAKTFGSSDPSPPTSAKSSQASIPSPKDSAHTLDSSPSIPPVSLPPSTAEPALEFLAHPPVIQGASTSHPTLPLNGQRSTEATTMPSPAGTNSKSTPVSSTSSPASRSSSLFKPRLSIGNNLLSSIFRSQTTSAAVEPEPAVIDPLAPVLNCYTNPAGMSDDLGDYIISAQDQAIERHRKFIVAISGSSLPTLIASGLIDNPKVKWDTWKVFFTDERIVPLDHEDSNFANSMAALFGKVPIDRSQLVSIMGLPPDDIDLDEMAPVVSSIYMAQILEELDWSADGDQLPRFDLILLGMGEDGHTCSLFPSHKLLDDQAIISWCNDAPHPPTHRITMTLSVLNAAHELAFVCAGSSIEDTLAAVLDQDPSPTRPASLVKLGHKSVVWFVDQAAAAKTQYPRTTRRSTLSSDTPEASNEYSAPQSDLPAPQGDLPAAQSDLPAAQSDHSDAPSELSTPKNSSERASLDGLQLEGVHLDSNASVANNELSPAKHRGIGDDQPIIEPPPLAAAPLEASNPAQSVRRIPQEQVSQSSLEPSKLGGRIVDVMRLGYPYNLRVYPPVYPHIDELLNCPALPVMESDLLPKESHLTLSPSTTQEVFDEVDEEDTLVQPQHQVTCHEKEVESEKVRDLDETSDLGPVKTLQPTPLVDPRIELPQQPPHDLDPTLVLDEGDDCEGPQSTVPPTISASRADQGYPCNLSVYPPVYPHLQDMFQAPLSLNHSNEPAPVVKLSLPTPDSLSPDVVQKLADARVIEVPEPEQAPTSDVDAGGPIGYPYNLIIYPAIYPHVQDFVYSQLPPSFPACDEASEAVQPTRQAKRTPAPFPPFSAEVNRSHGIAYQVSPGLEAGPISLTTDKTTGSIVDPKSPVAAMRSTLSPAFYSPSKASYLPTSPRIFTPSLQYTQLESQPKDSLTPAGSPLALRALPTTLPQQYHAGAHASDSEPENSEIRLKGLSSPVAIIPSNLPDSFYPADPHQYSPARRIISPSLPFTHSVSAKEGPTPAIPAAALKAPSSALSSGFFGSAGKASSTAESTAENVDQNIVEDLPKREEENRHQAAETDQQSDGSYSHLSMNNSSMHSQTTLRQLTDDDWPPTPPSPDRLPSPDLMSRLATTPMAAHHANGSSNVNMIKPQFPDFKSCAAPVGDQSSSSLIESDQDVHMTSMAEASLVTPSVEQFHDRPAADISDQSGFHPEDPSEFHAGSTPRASAEAQLEPSYVLSTSPENLDENSSDCSTLLISDSHAQLDSSPPTSTNGLGLELGEIESKLDGHAIPSNQRMSRSCSVNANQRQLSTVELSAGEGLMQSSGSSECQINPLHLLGERDVDDMGSEISPPRLASPTLMERLVLTPCASPTFPKQFPTYQAALTANDEPSFLSPPQIEADWNFPQVSLSQASIASPSRPSSLSITPTCAHEFTGGQPGQSRPTSSVEAPTPTQVIPPDEQLSITQEPVEQPRSDSPLSQTHSSLVHAITVNSAIRVEQGLPSSELVGSYSSHFNSPILPPLSLNVDLSDPLSAATTARSGTDNDTPRSVQQSPSDERSFEQPSNGLSLDGSHEMTRETPVTADSPEMDTGIELNLAESLPSITKRPPTPTNNDLEVSLESVTIDDNIPPPPSPILLPFEDLTEISEALGQFVFEAQEVAIQRHGKFRLALGGSILPQILGEGLVGDDRIRWESWEIFLVEEAIAPMGSPESVLSAITESILQHVPIPRNQVHSIAELTQADIQETQAIPEGLDSLADSLADEYENRLIELFPDASHETGQPPEFDLILISIGEEGQVGSLYPSHPMLGEANWFVAWLGDAWEPPSHRITLTLPVLNAAHQFAFLAVGQEVAEIVADGLDRSIQSDVPMEEDRVNPAALVKSSNLKPVVWFTDTAAASLTDYPKSAFWDEQ</sequence>
<name>A0A2N5US93_9BASI</name>
<keyword evidence="9" id="KW-1185">Reference proteome</keyword>
<evidence type="ECO:0000313" key="8">
    <source>
        <dbReference type="EMBL" id="PLW40629.1"/>
    </source>
</evidence>
<feature type="region of interest" description="Disordered" evidence="6">
    <location>
        <begin position="1397"/>
        <end position="1449"/>
    </location>
</feature>
<accession>A0A2N5US93</accession>
<feature type="compositionally biased region" description="Low complexity" evidence="6">
    <location>
        <begin position="1854"/>
        <end position="1867"/>
    </location>
</feature>
<feature type="compositionally biased region" description="Pro residues" evidence="6">
    <location>
        <begin position="1880"/>
        <end position="1889"/>
    </location>
</feature>
<dbReference type="GO" id="GO:0017057">
    <property type="term" value="F:6-phosphogluconolactonase activity"/>
    <property type="evidence" value="ECO:0007669"/>
    <property type="project" value="UniProtKB-EC"/>
</dbReference>
<dbReference type="Proteomes" id="UP000235388">
    <property type="component" value="Unassembled WGS sequence"/>
</dbReference>
<feature type="region of interest" description="Disordered" evidence="6">
    <location>
        <begin position="60"/>
        <end position="94"/>
    </location>
</feature>
<feature type="region of interest" description="Disordered" evidence="6">
    <location>
        <begin position="280"/>
        <end position="346"/>
    </location>
</feature>
<evidence type="ECO:0000256" key="2">
    <source>
        <dbReference type="ARBA" id="ARBA00004961"/>
    </source>
</evidence>
<feature type="region of interest" description="Disordered" evidence="6">
    <location>
        <begin position="2182"/>
        <end position="2228"/>
    </location>
</feature>
<feature type="region of interest" description="Disordered" evidence="6">
    <location>
        <begin position="624"/>
        <end position="712"/>
    </location>
</feature>
<protein>
    <recommendedName>
        <fullName evidence="4">6-phosphogluconolactonase</fullName>
        <ecNumber evidence="4">3.1.1.31</ecNumber>
    </recommendedName>
</protein>
<feature type="compositionally biased region" description="Basic and acidic residues" evidence="6">
    <location>
        <begin position="682"/>
        <end position="693"/>
    </location>
</feature>
<feature type="compositionally biased region" description="Polar residues" evidence="6">
    <location>
        <begin position="519"/>
        <end position="529"/>
    </location>
</feature>
<evidence type="ECO:0000256" key="5">
    <source>
        <dbReference type="ARBA" id="ARBA00022801"/>
    </source>
</evidence>
<feature type="compositionally biased region" description="Basic and acidic residues" evidence="6">
    <location>
        <begin position="630"/>
        <end position="639"/>
    </location>
</feature>
<feature type="compositionally biased region" description="Basic and acidic residues" evidence="6">
    <location>
        <begin position="1"/>
        <end position="16"/>
    </location>
</feature>
<dbReference type="GO" id="GO:0006098">
    <property type="term" value="P:pentose-phosphate shunt"/>
    <property type="evidence" value="ECO:0007669"/>
    <property type="project" value="InterPro"/>
</dbReference>
<dbReference type="CDD" id="cd01400">
    <property type="entry name" value="6PGL"/>
    <property type="match status" value="2"/>
</dbReference>
<dbReference type="InterPro" id="IPR037171">
    <property type="entry name" value="NagB/RpiA_transferase-like"/>
</dbReference>
<feature type="compositionally biased region" description="Low complexity" evidence="6">
    <location>
        <begin position="426"/>
        <end position="436"/>
    </location>
</feature>
<reference evidence="8 9" key="1">
    <citation type="submission" date="2017-11" db="EMBL/GenBank/DDBJ databases">
        <title>De novo assembly and phasing of dikaryotic genomes from two isolates of Puccinia coronata f. sp. avenae, the causal agent of oat crown rust.</title>
        <authorList>
            <person name="Miller M.E."/>
            <person name="Zhang Y."/>
            <person name="Omidvar V."/>
            <person name="Sperschneider J."/>
            <person name="Schwessinger B."/>
            <person name="Raley C."/>
            <person name="Palmer J.M."/>
            <person name="Garnica D."/>
            <person name="Upadhyaya N."/>
            <person name="Rathjen J."/>
            <person name="Taylor J.M."/>
            <person name="Park R.F."/>
            <person name="Dodds P.N."/>
            <person name="Hirsch C.D."/>
            <person name="Kianian S.F."/>
            <person name="Figueroa M."/>
        </authorList>
    </citation>
    <scope>NUCLEOTIDE SEQUENCE [LARGE SCALE GENOMIC DNA]</scope>
    <source>
        <strain evidence="8">12NC29</strain>
    </source>
</reference>
<dbReference type="FunFam" id="3.40.50.1360:FF:000005">
    <property type="entry name" value="6-phosphogluconolactonase"/>
    <property type="match status" value="2"/>
</dbReference>
<dbReference type="InterPro" id="IPR039104">
    <property type="entry name" value="6PGL"/>
</dbReference>
<feature type="compositionally biased region" description="Low complexity" evidence="6">
    <location>
        <begin position="1807"/>
        <end position="1816"/>
    </location>
</feature>
<dbReference type="InterPro" id="IPR005900">
    <property type="entry name" value="6-phosphogluconolactonase_DevB"/>
</dbReference>
<feature type="compositionally biased region" description="Polar residues" evidence="6">
    <location>
        <begin position="315"/>
        <end position="335"/>
    </location>
</feature>
<feature type="compositionally biased region" description="Low complexity" evidence="6">
    <location>
        <begin position="2182"/>
        <end position="2194"/>
    </location>
</feature>
<proteinExistence type="inferred from homology"/>
<comment type="catalytic activity">
    <reaction evidence="1">
        <text>6-phospho-D-glucono-1,5-lactone + H2O = 6-phospho-D-gluconate + H(+)</text>
        <dbReference type="Rhea" id="RHEA:12556"/>
        <dbReference type="ChEBI" id="CHEBI:15377"/>
        <dbReference type="ChEBI" id="CHEBI:15378"/>
        <dbReference type="ChEBI" id="CHEBI:57955"/>
        <dbReference type="ChEBI" id="CHEBI:58759"/>
        <dbReference type="EC" id="3.1.1.31"/>
    </reaction>
</comment>
<dbReference type="GO" id="GO:0005975">
    <property type="term" value="P:carbohydrate metabolic process"/>
    <property type="evidence" value="ECO:0007669"/>
    <property type="project" value="InterPro"/>
</dbReference>
<feature type="compositionally biased region" description="Polar residues" evidence="6">
    <location>
        <begin position="856"/>
        <end position="884"/>
    </location>
</feature>
<feature type="compositionally biased region" description="Polar residues" evidence="6">
    <location>
        <begin position="2208"/>
        <end position="2223"/>
    </location>
</feature>
<feature type="compositionally biased region" description="Polar residues" evidence="6">
    <location>
        <begin position="696"/>
        <end position="712"/>
    </location>
</feature>
<feature type="region of interest" description="Disordered" evidence="6">
    <location>
        <begin position="1"/>
        <end position="40"/>
    </location>
</feature>
<dbReference type="PANTHER" id="PTHR11054">
    <property type="entry name" value="6-PHOSPHOGLUCONOLACTONASE"/>
    <property type="match status" value="1"/>
</dbReference>